<dbReference type="InterPro" id="IPR020583">
    <property type="entry name" value="Inositol_monoP_metal-BS"/>
</dbReference>
<dbReference type="SUPFAM" id="SSF56655">
    <property type="entry name" value="Carbohydrate phosphatase"/>
    <property type="match status" value="1"/>
</dbReference>
<dbReference type="Pfam" id="PF00459">
    <property type="entry name" value="Inositol_P"/>
    <property type="match status" value="1"/>
</dbReference>
<keyword evidence="10" id="KW-1185">Reference proteome</keyword>
<dbReference type="GO" id="GO:0046854">
    <property type="term" value="P:phosphatidylinositol phosphate biosynthetic process"/>
    <property type="evidence" value="ECO:0007669"/>
    <property type="project" value="InterPro"/>
</dbReference>
<dbReference type="FunFam" id="3.30.540.10:FF:000004">
    <property type="entry name" value="Inositol-1-monophosphatase"/>
    <property type="match status" value="1"/>
</dbReference>
<dbReference type="InterPro" id="IPR000760">
    <property type="entry name" value="Inositol_monophosphatase-like"/>
</dbReference>
<dbReference type="AlphaFoldDB" id="A0A9P0HI28"/>
<dbReference type="PANTHER" id="PTHR20854">
    <property type="entry name" value="INOSITOL MONOPHOSPHATASE"/>
    <property type="match status" value="1"/>
</dbReference>
<evidence type="ECO:0000313" key="10">
    <source>
        <dbReference type="Proteomes" id="UP001152798"/>
    </source>
</evidence>
<protein>
    <recommendedName>
        <fullName evidence="8">Inositol-1-monophosphatase</fullName>
        <ecNumber evidence="8">3.1.3.25</ecNumber>
    </recommendedName>
</protein>
<dbReference type="FunFam" id="3.40.190.80:FF:000002">
    <property type="entry name" value="Inositol-1-monophosphatase"/>
    <property type="match status" value="1"/>
</dbReference>
<sequence>MKQTDIDLYYKTVMEAVELASKIVLEGFQGTKNVKTKTASWDLVTEYDRKTEELLIKTLSKAFPDHKFIGEETASKTKLTDEPTWIIDPIDGTTNFVHGIPYCCIAIGLAISREIVIGIVCNPALNQTFTAIRGRGAFLNGQPIHVSNAEELKNAVLAFEFSLAARPEVQEVFINRYRALVTKAQGMRSFGCAQMQLCQVASGLLDAYYVEFLAPWDVAAGSLIVTEAGGTVIDTDGGKFDCVKSRLVATGTKKLAEEIVEILRTVS</sequence>
<dbReference type="GO" id="GO:0046872">
    <property type="term" value="F:metal ion binding"/>
    <property type="evidence" value="ECO:0007669"/>
    <property type="project" value="UniProtKB-KW"/>
</dbReference>
<comment type="cofactor">
    <cofactor evidence="1 7 8">
        <name>Mg(2+)</name>
        <dbReference type="ChEBI" id="CHEBI:18420"/>
    </cofactor>
</comment>
<dbReference type="GO" id="GO:0007165">
    <property type="term" value="P:signal transduction"/>
    <property type="evidence" value="ECO:0007669"/>
    <property type="project" value="TreeGrafter"/>
</dbReference>
<name>A0A9P0HI28_NEZVI</name>
<accession>A0A9P0HI28</accession>
<dbReference type="InterPro" id="IPR020552">
    <property type="entry name" value="Inositol_monoPase_Li-sen"/>
</dbReference>
<reference evidence="9" key="1">
    <citation type="submission" date="2022-01" db="EMBL/GenBank/DDBJ databases">
        <authorList>
            <person name="King R."/>
        </authorList>
    </citation>
    <scope>NUCLEOTIDE SEQUENCE</scope>
</reference>
<feature type="binding site" evidence="7">
    <location>
        <position position="71"/>
    </location>
    <ligand>
        <name>Mg(2+)</name>
        <dbReference type="ChEBI" id="CHEBI:18420"/>
        <label>1</label>
        <note>catalytic</note>
    </ligand>
</feature>
<evidence type="ECO:0000256" key="3">
    <source>
        <dbReference type="ARBA" id="ARBA00009759"/>
    </source>
</evidence>
<evidence type="ECO:0000256" key="2">
    <source>
        <dbReference type="ARBA" id="ARBA00005152"/>
    </source>
</evidence>
<comment type="similarity">
    <text evidence="3 8">Belongs to the inositol monophosphatase superfamily.</text>
</comment>
<dbReference type="EC" id="3.1.3.25" evidence="8"/>
<proteinExistence type="inferred from homology"/>
<comment type="pathway">
    <text evidence="2 8">Polyol metabolism; myo-inositol biosynthesis; myo-inositol from D-glucose 6-phosphate: step 2/2.</text>
</comment>
<dbReference type="PROSITE" id="PS00630">
    <property type="entry name" value="IMP_2"/>
    <property type="match status" value="1"/>
</dbReference>
<feature type="binding site" evidence="7">
    <location>
        <position position="91"/>
    </location>
    <ligand>
        <name>Mg(2+)</name>
        <dbReference type="ChEBI" id="CHEBI:18420"/>
        <label>1</label>
        <note>catalytic</note>
    </ligand>
</feature>
<evidence type="ECO:0000256" key="4">
    <source>
        <dbReference type="ARBA" id="ARBA00022723"/>
    </source>
</evidence>
<dbReference type="CDD" id="cd01639">
    <property type="entry name" value="IMPase"/>
    <property type="match status" value="1"/>
</dbReference>
<evidence type="ECO:0000256" key="5">
    <source>
        <dbReference type="ARBA" id="ARBA00022801"/>
    </source>
</evidence>
<dbReference type="PROSITE" id="PS00629">
    <property type="entry name" value="IMP_1"/>
    <property type="match status" value="1"/>
</dbReference>
<organism evidence="9 10">
    <name type="scientific">Nezara viridula</name>
    <name type="common">Southern green stink bug</name>
    <name type="synonym">Cimex viridulus</name>
    <dbReference type="NCBI Taxonomy" id="85310"/>
    <lineage>
        <taxon>Eukaryota</taxon>
        <taxon>Metazoa</taxon>
        <taxon>Ecdysozoa</taxon>
        <taxon>Arthropoda</taxon>
        <taxon>Hexapoda</taxon>
        <taxon>Insecta</taxon>
        <taxon>Pterygota</taxon>
        <taxon>Neoptera</taxon>
        <taxon>Paraneoptera</taxon>
        <taxon>Hemiptera</taxon>
        <taxon>Heteroptera</taxon>
        <taxon>Panheteroptera</taxon>
        <taxon>Pentatomomorpha</taxon>
        <taxon>Pentatomoidea</taxon>
        <taxon>Pentatomidae</taxon>
        <taxon>Pentatominae</taxon>
        <taxon>Nezara</taxon>
    </lineage>
</organism>
<dbReference type="InterPro" id="IPR020550">
    <property type="entry name" value="Inositol_monophosphatase_CS"/>
</dbReference>
<keyword evidence="4 7" id="KW-0479">Metal-binding</keyword>
<gene>
    <name evidence="9" type="ORF">NEZAVI_LOCUS11230</name>
</gene>
<keyword evidence="5 8" id="KW-0378">Hydrolase</keyword>
<evidence type="ECO:0000256" key="7">
    <source>
        <dbReference type="PIRSR" id="PIRSR600760-2"/>
    </source>
</evidence>
<dbReference type="PANTHER" id="PTHR20854:SF25">
    <property type="entry name" value="INOSITOL-1-MONOPHOSPHATASE"/>
    <property type="match status" value="1"/>
</dbReference>
<dbReference type="Gene3D" id="3.40.190.80">
    <property type="match status" value="1"/>
</dbReference>
<evidence type="ECO:0000313" key="9">
    <source>
        <dbReference type="EMBL" id="CAH1402408.1"/>
    </source>
</evidence>
<evidence type="ECO:0000256" key="8">
    <source>
        <dbReference type="RuleBase" id="RU364068"/>
    </source>
</evidence>
<dbReference type="Proteomes" id="UP001152798">
    <property type="component" value="Chromosome 5"/>
</dbReference>
<comment type="catalytic activity">
    <reaction evidence="8">
        <text>a myo-inositol phosphate + H2O = myo-inositol + phosphate</text>
        <dbReference type="Rhea" id="RHEA:24056"/>
        <dbReference type="ChEBI" id="CHEBI:15377"/>
        <dbReference type="ChEBI" id="CHEBI:17268"/>
        <dbReference type="ChEBI" id="CHEBI:43474"/>
        <dbReference type="ChEBI" id="CHEBI:84139"/>
        <dbReference type="EC" id="3.1.3.25"/>
    </reaction>
</comment>
<dbReference type="Gene3D" id="3.30.540.10">
    <property type="entry name" value="Fructose-1,6-Bisphosphatase, subunit A, domain 1"/>
    <property type="match status" value="1"/>
</dbReference>
<keyword evidence="6 7" id="KW-0460">Magnesium</keyword>
<dbReference type="EMBL" id="OV725081">
    <property type="protein sequence ID" value="CAH1402408.1"/>
    <property type="molecule type" value="Genomic_DNA"/>
</dbReference>
<dbReference type="InterPro" id="IPR033942">
    <property type="entry name" value="IMPase"/>
</dbReference>
<dbReference type="GO" id="GO:0008934">
    <property type="term" value="F:inositol monophosphate 1-phosphatase activity"/>
    <property type="evidence" value="ECO:0007669"/>
    <property type="project" value="InterPro"/>
</dbReference>
<dbReference type="PRINTS" id="PR00377">
    <property type="entry name" value="IMPHPHTASES"/>
</dbReference>
<feature type="binding site" evidence="7">
    <location>
        <position position="90"/>
    </location>
    <ligand>
        <name>Mg(2+)</name>
        <dbReference type="ChEBI" id="CHEBI:18420"/>
        <label>2</label>
    </ligand>
</feature>
<feature type="binding site" evidence="7">
    <location>
        <position position="88"/>
    </location>
    <ligand>
        <name>Mg(2+)</name>
        <dbReference type="ChEBI" id="CHEBI:18420"/>
        <label>1</label>
        <note>catalytic</note>
    </ligand>
</feature>
<evidence type="ECO:0000256" key="1">
    <source>
        <dbReference type="ARBA" id="ARBA00001946"/>
    </source>
</evidence>
<evidence type="ECO:0000256" key="6">
    <source>
        <dbReference type="ARBA" id="ARBA00022842"/>
    </source>
</evidence>
<dbReference type="GO" id="GO:0006020">
    <property type="term" value="P:inositol metabolic process"/>
    <property type="evidence" value="ECO:0007669"/>
    <property type="project" value="TreeGrafter"/>
</dbReference>
<dbReference type="PRINTS" id="PR00378">
    <property type="entry name" value="LIIMPHPHTASE"/>
</dbReference>
<dbReference type="OrthoDB" id="10254945at2759"/>
<feature type="binding site" evidence="7">
    <location>
        <position position="217"/>
    </location>
    <ligand>
        <name>Mg(2+)</name>
        <dbReference type="ChEBI" id="CHEBI:18420"/>
        <label>1</label>
        <note>catalytic</note>
    </ligand>
</feature>